<dbReference type="PANTHER" id="PTHR43433">
    <property type="entry name" value="HYDROLASE, ALPHA/BETA FOLD FAMILY PROTEIN"/>
    <property type="match status" value="1"/>
</dbReference>
<dbReference type="PANTHER" id="PTHR43433:SF5">
    <property type="entry name" value="AB HYDROLASE-1 DOMAIN-CONTAINING PROTEIN"/>
    <property type="match status" value="1"/>
</dbReference>
<dbReference type="Proteomes" id="UP001203945">
    <property type="component" value="Unassembled WGS sequence"/>
</dbReference>
<dbReference type="EMBL" id="JAKZEU010000004">
    <property type="protein sequence ID" value="MCQ0971101.1"/>
    <property type="molecule type" value="Genomic_DNA"/>
</dbReference>
<dbReference type="InterPro" id="IPR022742">
    <property type="entry name" value="Hydrolase_4"/>
</dbReference>
<dbReference type="SUPFAM" id="SSF53474">
    <property type="entry name" value="alpha/beta-Hydrolases"/>
    <property type="match status" value="1"/>
</dbReference>
<accession>A0ABT1MW89</accession>
<dbReference type="InterPro" id="IPR050471">
    <property type="entry name" value="AB_hydrolase"/>
</dbReference>
<feature type="domain" description="Serine aminopeptidase S33" evidence="1">
    <location>
        <begin position="62"/>
        <end position="166"/>
    </location>
</feature>
<evidence type="ECO:0000259" key="1">
    <source>
        <dbReference type="Pfam" id="PF12146"/>
    </source>
</evidence>
<evidence type="ECO:0000313" key="3">
    <source>
        <dbReference type="Proteomes" id="UP001203945"/>
    </source>
</evidence>
<protein>
    <submittedName>
        <fullName evidence="2">Lysophospholipase</fullName>
    </submittedName>
</protein>
<dbReference type="RefSeq" id="WP_255330115.1">
    <property type="nucleotide sequence ID" value="NZ_JAKZEU010000004.1"/>
</dbReference>
<sequence length="308" mass="34411">MDDLYSAEAVEGIAHETTSQGQKVFVWQKPRVGNQKSRGTILFVHGSSMASQPTFDLQVEGKPYASVMNWFATRGFDTWCFDCRGYGRSYKGDDVLATISDGADDALAVADHMRDEHGIEGPLMVYGISSGALRAAKFAERNPDRVSRAALDAMVWTGKGSPTLEARAKKLDQWRGTTRRPQNEEFMWSIFNRDHPGTVHDDFAQPFIDQVLELDDSMPNGTYIDMCANLPLVDPKKLTMAVAILRGEYDGIASMEDLLEFFAALPNADKEFAVMPGISHASFSQKNFMITYQILHAFFTRPEPLYRA</sequence>
<dbReference type="Pfam" id="PF12146">
    <property type="entry name" value="Hydrolase_4"/>
    <property type="match status" value="1"/>
</dbReference>
<name>A0ABT1MW89_9RHOB</name>
<proteinExistence type="predicted"/>
<evidence type="ECO:0000313" key="2">
    <source>
        <dbReference type="EMBL" id="MCQ0971101.1"/>
    </source>
</evidence>
<gene>
    <name evidence="2" type="ORF">MLD63_11770</name>
</gene>
<dbReference type="Gene3D" id="3.40.50.1820">
    <property type="entry name" value="alpha/beta hydrolase"/>
    <property type="match status" value="1"/>
</dbReference>
<reference evidence="2 3" key="1">
    <citation type="submission" date="2022-03" db="EMBL/GenBank/DDBJ databases">
        <authorList>
            <person name="He Y."/>
        </authorList>
    </citation>
    <scope>NUCLEOTIDE SEQUENCE [LARGE SCALE GENOMIC DNA]</scope>
    <source>
        <strain evidence="2 3">TK19116</strain>
    </source>
</reference>
<comment type="caution">
    <text evidence="2">The sequence shown here is derived from an EMBL/GenBank/DDBJ whole genome shotgun (WGS) entry which is preliminary data.</text>
</comment>
<organism evidence="2 3">
    <name type="scientific">Paracoccus albicereus</name>
    <dbReference type="NCBI Taxonomy" id="2922394"/>
    <lineage>
        <taxon>Bacteria</taxon>
        <taxon>Pseudomonadati</taxon>
        <taxon>Pseudomonadota</taxon>
        <taxon>Alphaproteobacteria</taxon>
        <taxon>Rhodobacterales</taxon>
        <taxon>Paracoccaceae</taxon>
        <taxon>Paracoccus</taxon>
    </lineage>
</organism>
<dbReference type="InterPro" id="IPR029058">
    <property type="entry name" value="AB_hydrolase_fold"/>
</dbReference>
<keyword evidence="3" id="KW-1185">Reference proteome</keyword>